<evidence type="ECO:0000313" key="2">
    <source>
        <dbReference type="EMBL" id="CAB4012397.1"/>
    </source>
</evidence>
<organism evidence="2 3">
    <name type="scientific">Paramuricea clavata</name>
    <name type="common">Red gorgonian</name>
    <name type="synonym">Violescent sea-whip</name>
    <dbReference type="NCBI Taxonomy" id="317549"/>
    <lineage>
        <taxon>Eukaryota</taxon>
        <taxon>Metazoa</taxon>
        <taxon>Cnidaria</taxon>
        <taxon>Anthozoa</taxon>
        <taxon>Octocorallia</taxon>
        <taxon>Malacalcyonacea</taxon>
        <taxon>Plexauridae</taxon>
        <taxon>Paramuricea</taxon>
    </lineage>
</organism>
<protein>
    <submittedName>
        <fullName evidence="2">Uncharacterized protein</fullName>
    </submittedName>
</protein>
<reference evidence="2" key="1">
    <citation type="submission" date="2020-04" db="EMBL/GenBank/DDBJ databases">
        <authorList>
            <person name="Alioto T."/>
            <person name="Alioto T."/>
            <person name="Gomez Garrido J."/>
        </authorList>
    </citation>
    <scope>NUCLEOTIDE SEQUENCE</scope>
    <source>
        <strain evidence="2">A484AB</strain>
    </source>
</reference>
<accession>A0A6S7I5R6</accession>
<dbReference type="InterPro" id="IPR036397">
    <property type="entry name" value="RNaseH_sf"/>
</dbReference>
<dbReference type="OrthoDB" id="6056408at2759"/>
<dbReference type="AlphaFoldDB" id="A0A6S7I5R6"/>
<comment type="caution">
    <text evidence="2">The sequence shown here is derived from an EMBL/GenBank/DDBJ whole genome shotgun (WGS) entry which is preliminary data.</text>
</comment>
<evidence type="ECO:0000313" key="3">
    <source>
        <dbReference type="Proteomes" id="UP001152795"/>
    </source>
</evidence>
<gene>
    <name evidence="2" type="ORF">PACLA_8A043898</name>
</gene>
<sequence length="254" mass="28832">MDKKQQKDKIRKSSKTFKLRRHQSQSERIANKAKKEAKEGKTYKTGVGLNLVKESSTACLVASNTTVVDIDKIIMSLTTKNHQEMTKLVPPFTERLQKKYYSYDKEKRYQFVLFDAETTCTETINGTRTLCKRFNPVSSVTLEAELQSFVKFLQDEQSLPTCGPNPIKMDNLITVLVDLNAAIFDVPTLLPNGDDSFEDKLHNMNICFGDSLLLMRALMQSNGEFCQANLGSFYKCLFDEDFVAHDALEDVIAL</sequence>
<name>A0A6S7I5R6_PARCT</name>
<dbReference type="GO" id="GO:0003676">
    <property type="term" value="F:nucleic acid binding"/>
    <property type="evidence" value="ECO:0007669"/>
    <property type="project" value="InterPro"/>
</dbReference>
<proteinExistence type="predicted"/>
<feature type="region of interest" description="Disordered" evidence="1">
    <location>
        <begin position="1"/>
        <end position="37"/>
    </location>
</feature>
<dbReference type="Gene3D" id="3.30.420.10">
    <property type="entry name" value="Ribonuclease H-like superfamily/Ribonuclease H"/>
    <property type="match status" value="1"/>
</dbReference>
<dbReference type="EMBL" id="CACRXK020007496">
    <property type="protein sequence ID" value="CAB4012397.1"/>
    <property type="molecule type" value="Genomic_DNA"/>
</dbReference>
<keyword evidence="3" id="KW-1185">Reference proteome</keyword>
<evidence type="ECO:0000256" key="1">
    <source>
        <dbReference type="SAM" id="MobiDB-lite"/>
    </source>
</evidence>
<dbReference type="Proteomes" id="UP001152795">
    <property type="component" value="Unassembled WGS sequence"/>
</dbReference>
<feature type="compositionally biased region" description="Basic residues" evidence="1">
    <location>
        <begin position="9"/>
        <end position="23"/>
    </location>
</feature>